<dbReference type="Proteomes" id="UP000020681">
    <property type="component" value="Unassembled WGS sequence"/>
</dbReference>
<evidence type="ECO:0000313" key="2">
    <source>
        <dbReference type="EMBL" id="EUA93628.1"/>
    </source>
</evidence>
<evidence type="ECO:0000256" key="1">
    <source>
        <dbReference type="SAM" id="MobiDB-lite"/>
    </source>
</evidence>
<reference evidence="2 3" key="1">
    <citation type="submission" date="2014-01" db="EMBL/GenBank/DDBJ databases">
        <authorList>
            <person name="Dobos K."/>
            <person name="Lenaerts A."/>
            <person name="Ordway D."/>
            <person name="DeGroote M.A."/>
            <person name="Parker T."/>
            <person name="Sizemore C."/>
            <person name="Tallon L.J."/>
            <person name="Sadzewicz L.K."/>
            <person name="Sengamalay N."/>
            <person name="Fraser C.M."/>
            <person name="Hine E."/>
            <person name="Shefchek K.A."/>
            <person name="Das S.P."/>
            <person name="Tettelin H."/>
        </authorList>
    </citation>
    <scope>NUCLEOTIDE SEQUENCE [LARGE SCALE GENOMIC DNA]</scope>
    <source>
        <strain evidence="2 3">Harvey</strain>
    </source>
</reference>
<protein>
    <submittedName>
        <fullName evidence="2">Spermidine synthase domain protein</fullName>
        <ecNumber evidence="2">2.5.1.16</ecNumber>
    </submittedName>
</protein>
<dbReference type="GO" id="GO:0004766">
    <property type="term" value="F:spermidine synthase activity"/>
    <property type="evidence" value="ECO:0007669"/>
    <property type="project" value="UniProtKB-EC"/>
</dbReference>
<evidence type="ECO:0000313" key="3">
    <source>
        <dbReference type="Proteomes" id="UP000020681"/>
    </source>
</evidence>
<dbReference type="EMBL" id="JAOL01000056">
    <property type="protein sequence ID" value="EUA93628.1"/>
    <property type="molecule type" value="Genomic_DNA"/>
</dbReference>
<keyword evidence="3" id="KW-1185">Reference proteome</keyword>
<feature type="region of interest" description="Disordered" evidence="1">
    <location>
        <begin position="31"/>
        <end position="50"/>
    </location>
</feature>
<accession>A0ABN0R8Z3</accession>
<proteinExistence type="predicted"/>
<dbReference type="EC" id="2.5.1.16" evidence="2"/>
<organism evidence="2 3">
    <name type="scientific">Mycobacterium ulcerans str. Harvey</name>
    <dbReference type="NCBI Taxonomy" id="1299332"/>
    <lineage>
        <taxon>Bacteria</taxon>
        <taxon>Bacillati</taxon>
        <taxon>Actinomycetota</taxon>
        <taxon>Actinomycetes</taxon>
        <taxon>Mycobacteriales</taxon>
        <taxon>Mycobacteriaceae</taxon>
        <taxon>Mycobacterium</taxon>
        <taxon>Mycobacterium ulcerans group</taxon>
    </lineage>
</organism>
<comment type="caution">
    <text evidence="2">The sequence shown here is derived from an EMBL/GenBank/DDBJ whole genome shotgun (WGS) entry which is preliminary data.</text>
</comment>
<keyword evidence="2" id="KW-0808">Transferase</keyword>
<gene>
    <name evidence="2" type="ORF">I551_9173</name>
</gene>
<sequence length="50" mass="5444">MKWLRGTDSGQSRRFDAVIVDLPDPDIPALGGCIPPSSMRLPPTPWPPMA</sequence>
<name>A0ABN0R8Z3_MYCUL</name>